<dbReference type="PANTHER" id="PTHR33914">
    <property type="entry name" value="18S PRE-RIBOSOMAL ASSEMBLY PROTEIN GAR2-LIKE PROTEIN"/>
    <property type="match status" value="1"/>
</dbReference>
<keyword evidence="3" id="KW-1185">Reference proteome</keyword>
<sequence length="392" mass="42535">MDSFPDSVFYLDKSVRECNLPELVVCYKENTFHVVKDICIDEGVLTKDKFLFHSGTDEKFLPSEKDLDAKQMKENPEMDMSINDVSVLPEENQHVEEIDNQWGSKKKLDADTCIQDVSSLEENNESNKGDSKDLILSRETKHDAMQMIVDGVSKELYALGPGELTLMSETSSVKTGSVCSDCESDGTKQQSFQNSSVKEVTVTPSLASAVEESNDSSEEAILSASAAEESDPGKGEATLISSVPASVSEESSSSCLVNEATSDSRLEGGRITLHLDTCAPGSSKDESSHNLDSEPLVTGSPSKPEDGVDQPFSNNLQRGNGESSFSLAGPVTGLITYSGPGNLSLRSDSSTASTRSFAFPILQPEWDTSPVRMAKADRRHRGWRQGILCCRF</sequence>
<comment type="caution">
    <text evidence="2">The sequence shown here is derived from an EMBL/GenBank/DDBJ whole genome shotgun (WGS) entry which is preliminary data.</text>
</comment>
<accession>A0ABR2T9L7</accession>
<dbReference type="Proteomes" id="UP001396334">
    <property type="component" value="Unassembled WGS sequence"/>
</dbReference>
<dbReference type="InterPro" id="IPR040378">
    <property type="entry name" value="BASL"/>
</dbReference>
<evidence type="ECO:0000313" key="3">
    <source>
        <dbReference type="Proteomes" id="UP001396334"/>
    </source>
</evidence>
<reference evidence="2 3" key="1">
    <citation type="journal article" date="2024" name="G3 (Bethesda)">
        <title>Genome assembly of Hibiscus sabdariffa L. provides insights into metabolisms of medicinal natural products.</title>
        <authorList>
            <person name="Kim T."/>
        </authorList>
    </citation>
    <scope>NUCLEOTIDE SEQUENCE [LARGE SCALE GENOMIC DNA]</scope>
    <source>
        <strain evidence="2">TK-2024</strain>
        <tissue evidence="2">Old leaves</tissue>
    </source>
</reference>
<dbReference type="EMBL" id="JBBPBN010000007">
    <property type="protein sequence ID" value="KAK9034196.1"/>
    <property type="molecule type" value="Genomic_DNA"/>
</dbReference>
<evidence type="ECO:0000313" key="2">
    <source>
        <dbReference type="EMBL" id="KAK9034196.1"/>
    </source>
</evidence>
<feature type="region of interest" description="Disordered" evidence="1">
    <location>
        <begin position="277"/>
        <end position="325"/>
    </location>
</feature>
<name>A0ABR2T9L7_9ROSI</name>
<dbReference type="PANTHER" id="PTHR33914:SF2">
    <property type="entry name" value="OS02G0582100 PROTEIN"/>
    <property type="match status" value="1"/>
</dbReference>
<proteinExistence type="predicted"/>
<evidence type="ECO:0000256" key="1">
    <source>
        <dbReference type="SAM" id="MobiDB-lite"/>
    </source>
</evidence>
<feature type="region of interest" description="Disordered" evidence="1">
    <location>
        <begin position="209"/>
        <end position="245"/>
    </location>
</feature>
<protein>
    <submittedName>
        <fullName evidence="2">Uncharacterized protein</fullName>
    </submittedName>
</protein>
<gene>
    <name evidence="2" type="ORF">V6N11_050370</name>
</gene>
<organism evidence="2 3">
    <name type="scientific">Hibiscus sabdariffa</name>
    <name type="common">roselle</name>
    <dbReference type="NCBI Taxonomy" id="183260"/>
    <lineage>
        <taxon>Eukaryota</taxon>
        <taxon>Viridiplantae</taxon>
        <taxon>Streptophyta</taxon>
        <taxon>Embryophyta</taxon>
        <taxon>Tracheophyta</taxon>
        <taxon>Spermatophyta</taxon>
        <taxon>Magnoliopsida</taxon>
        <taxon>eudicotyledons</taxon>
        <taxon>Gunneridae</taxon>
        <taxon>Pentapetalae</taxon>
        <taxon>rosids</taxon>
        <taxon>malvids</taxon>
        <taxon>Malvales</taxon>
        <taxon>Malvaceae</taxon>
        <taxon>Malvoideae</taxon>
        <taxon>Hibiscus</taxon>
    </lineage>
</organism>
<feature type="compositionally biased region" description="Basic and acidic residues" evidence="1">
    <location>
        <begin position="283"/>
        <end position="292"/>
    </location>
</feature>
<feature type="compositionally biased region" description="Polar residues" evidence="1">
    <location>
        <begin position="311"/>
        <end position="325"/>
    </location>
</feature>